<dbReference type="Proteomes" id="UP000024635">
    <property type="component" value="Unassembled WGS sequence"/>
</dbReference>
<gene>
    <name evidence="1" type="primary">Acey_s0001.g97</name>
    <name evidence="1" type="ORF">Y032_0001g97</name>
</gene>
<evidence type="ECO:0000313" key="2">
    <source>
        <dbReference type="Proteomes" id="UP000024635"/>
    </source>
</evidence>
<comment type="caution">
    <text evidence="1">The sequence shown here is derived from an EMBL/GenBank/DDBJ whole genome shotgun (WGS) entry which is preliminary data.</text>
</comment>
<organism evidence="1 2">
    <name type="scientific">Ancylostoma ceylanicum</name>
    <dbReference type="NCBI Taxonomy" id="53326"/>
    <lineage>
        <taxon>Eukaryota</taxon>
        <taxon>Metazoa</taxon>
        <taxon>Ecdysozoa</taxon>
        <taxon>Nematoda</taxon>
        <taxon>Chromadorea</taxon>
        <taxon>Rhabditida</taxon>
        <taxon>Rhabditina</taxon>
        <taxon>Rhabditomorpha</taxon>
        <taxon>Strongyloidea</taxon>
        <taxon>Ancylostomatidae</taxon>
        <taxon>Ancylostomatinae</taxon>
        <taxon>Ancylostoma</taxon>
    </lineage>
</organism>
<protein>
    <submittedName>
        <fullName evidence="1">Uncharacterized protein</fullName>
    </submittedName>
</protein>
<dbReference type="AlphaFoldDB" id="A0A016W4W5"/>
<name>A0A016W4W5_9BILA</name>
<dbReference type="EMBL" id="JARK01001337">
    <property type="protein sequence ID" value="EYC34690.1"/>
    <property type="molecule type" value="Genomic_DNA"/>
</dbReference>
<sequence>MLTLPAFVEIQHDVSLLCLMLKTRGFCVSFFFYILRLHGCCIPVPYSRKLYASFQMKTPSSLLHSSPK</sequence>
<keyword evidence="2" id="KW-1185">Reference proteome</keyword>
<accession>A0A016W4W5</accession>
<evidence type="ECO:0000313" key="1">
    <source>
        <dbReference type="EMBL" id="EYC34690.1"/>
    </source>
</evidence>
<reference evidence="2" key="1">
    <citation type="journal article" date="2015" name="Nat. Genet.">
        <title>The genome and transcriptome of the zoonotic hookworm Ancylostoma ceylanicum identify infection-specific gene families.</title>
        <authorList>
            <person name="Schwarz E.M."/>
            <person name="Hu Y."/>
            <person name="Antoshechkin I."/>
            <person name="Miller M.M."/>
            <person name="Sternberg P.W."/>
            <person name="Aroian R.V."/>
        </authorList>
    </citation>
    <scope>NUCLEOTIDE SEQUENCE</scope>
    <source>
        <strain evidence="2">HY135</strain>
    </source>
</reference>
<proteinExistence type="predicted"/>